<accession>A0ACB5SMC7</accession>
<name>A0ACB5SMC7_9PEZI</name>
<dbReference type="Proteomes" id="UP001165186">
    <property type="component" value="Unassembled WGS sequence"/>
</dbReference>
<gene>
    <name evidence="1" type="primary">g10639</name>
    <name evidence="1" type="ORF">NpPPO83_00010639</name>
</gene>
<comment type="caution">
    <text evidence="1">The sequence shown here is derived from an EMBL/GenBank/DDBJ whole genome shotgun (WGS) entry which is preliminary data.</text>
</comment>
<evidence type="ECO:0000313" key="1">
    <source>
        <dbReference type="EMBL" id="GME48480.1"/>
    </source>
</evidence>
<dbReference type="EMBL" id="BSXG01000141">
    <property type="protein sequence ID" value="GME48480.1"/>
    <property type="molecule type" value="Genomic_DNA"/>
</dbReference>
<sequence length="177" mass="20011">MSDPRVTQFLNSRPDLQNTDDNTLLQTLQQQFPDLFQNNNNFNSFLSTDNFDPNQFDSQRWNSNPNRFSGGGSFNGGFKRRIKRDASSPDTKGGFDNGWNGYDPFQQLQSIDPGWSGIDDDTFQSSLPDIGTYLQSLETQNPQLFFQIMSLLGPGAFQQTYNKDKREAAAAEDVAKE</sequence>
<protein>
    <submittedName>
        <fullName evidence="1">Uncharacterized protein</fullName>
    </submittedName>
</protein>
<keyword evidence="2" id="KW-1185">Reference proteome</keyword>
<proteinExistence type="predicted"/>
<organism evidence="1 2">
    <name type="scientific">Neofusicoccum parvum</name>
    <dbReference type="NCBI Taxonomy" id="310453"/>
    <lineage>
        <taxon>Eukaryota</taxon>
        <taxon>Fungi</taxon>
        <taxon>Dikarya</taxon>
        <taxon>Ascomycota</taxon>
        <taxon>Pezizomycotina</taxon>
        <taxon>Dothideomycetes</taxon>
        <taxon>Dothideomycetes incertae sedis</taxon>
        <taxon>Botryosphaeriales</taxon>
        <taxon>Botryosphaeriaceae</taxon>
        <taxon>Neofusicoccum</taxon>
    </lineage>
</organism>
<evidence type="ECO:0000313" key="2">
    <source>
        <dbReference type="Proteomes" id="UP001165186"/>
    </source>
</evidence>
<reference evidence="1" key="1">
    <citation type="submission" date="2024-09" db="EMBL/GenBank/DDBJ databases">
        <title>Draft Genome Sequences of Neofusicoccum parvum.</title>
        <authorList>
            <person name="Ashida A."/>
            <person name="Camagna M."/>
            <person name="Tanaka A."/>
            <person name="Takemoto D."/>
        </authorList>
    </citation>
    <scope>NUCLEOTIDE SEQUENCE</scope>
    <source>
        <strain evidence="1">PPO83</strain>
    </source>
</reference>